<accession>A0A9D4BJ97</accession>
<reference evidence="2" key="2">
    <citation type="submission" date="2020-11" db="EMBL/GenBank/DDBJ databases">
        <authorList>
            <person name="McCartney M.A."/>
            <person name="Auch B."/>
            <person name="Kono T."/>
            <person name="Mallez S."/>
            <person name="Becker A."/>
            <person name="Gohl D.M."/>
            <person name="Silverstein K.A.T."/>
            <person name="Koren S."/>
            <person name="Bechman K.B."/>
            <person name="Herman A."/>
            <person name="Abrahante J.E."/>
            <person name="Garbe J."/>
        </authorList>
    </citation>
    <scope>NUCLEOTIDE SEQUENCE</scope>
    <source>
        <strain evidence="2">Duluth1</strain>
        <tissue evidence="2">Whole animal</tissue>
    </source>
</reference>
<sequence>MERNRCIIRRSQILTTPSSEPEARHEVSTASDSPHTSRSLLPDRHFRMWFALRSSTAITPFRLPLR</sequence>
<name>A0A9D4BJ97_DREPO</name>
<reference evidence="2" key="1">
    <citation type="journal article" date="2019" name="bioRxiv">
        <title>The Genome of the Zebra Mussel, Dreissena polymorpha: A Resource for Invasive Species Research.</title>
        <authorList>
            <person name="McCartney M.A."/>
            <person name="Auch B."/>
            <person name="Kono T."/>
            <person name="Mallez S."/>
            <person name="Zhang Y."/>
            <person name="Obille A."/>
            <person name="Becker A."/>
            <person name="Abrahante J.E."/>
            <person name="Garbe J."/>
            <person name="Badalamenti J.P."/>
            <person name="Herman A."/>
            <person name="Mangelson H."/>
            <person name="Liachko I."/>
            <person name="Sullivan S."/>
            <person name="Sone E.D."/>
            <person name="Koren S."/>
            <person name="Silverstein K.A.T."/>
            <person name="Beckman K.B."/>
            <person name="Gohl D.M."/>
        </authorList>
    </citation>
    <scope>NUCLEOTIDE SEQUENCE</scope>
    <source>
        <strain evidence="2">Duluth1</strain>
        <tissue evidence="2">Whole animal</tissue>
    </source>
</reference>
<feature type="region of interest" description="Disordered" evidence="1">
    <location>
        <begin position="1"/>
        <end position="40"/>
    </location>
</feature>
<keyword evidence="3" id="KW-1185">Reference proteome</keyword>
<dbReference type="EMBL" id="JAIWYP010000016">
    <property type="protein sequence ID" value="KAH3696967.1"/>
    <property type="molecule type" value="Genomic_DNA"/>
</dbReference>
<organism evidence="2 3">
    <name type="scientific">Dreissena polymorpha</name>
    <name type="common">Zebra mussel</name>
    <name type="synonym">Mytilus polymorpha</name>
    <dbReference type="NCBI Taxonomy" id="45954"/>
    <lineage>
        <taxon>Eukaryota</taxon>
        <taxon>Metazoa</taxon>
        <taxon>Spiralia</taxon>
        <taxon>Lophotrochozoa</taxon>
        <taxon>Mollusca</taxon>
        <taxon>Bivalvia</taxon>
        <taxon>Autobranchia</taxon>
        <taxon>Heteroconchia</taxon>
        <taxon>Euheterodonta</taxon>
        <taxon>Imparidentia</taxon>
        <taxon>Neoheterodontei</taxon>
        <taxon>Myida</taxon>
        <taxon>Dreissenoidea</taxon>
        <taxon>Dreissenidae</taxon>
        <taxon>Dreissena</taxon>
    </lineage>
</organism>
<gene>
    <name evidence="2" type="ORF">DPMN_084451</name>
</gene>
<protein>
    <submittedName>
        <fullName evidence="2">Uncharacterized protein</fullName>
    </submittedName>
</protein>
<dbReference type="Proteomes" id="UP000828390">
    <property type="component" value="Unassembled WGS sequence"/>
</dbReference>
<proteinExistence type="predicted"/>
<feature type="compositionally biased region" description="Polar residues" evidence="1">
    <location>
        <begin position="28"/>
        <end position="39"/>
    </location>
</feature>
<comment type="caution">
    <text evidence="2">The sequence shown here is derived from an EMBL/GenBank/DDBJ whole genome shotgun (WGS) entry which is preliminary data.</text>
</comment>
<evidence type="ECO:0000313" key="3">
    <source>
        <dbReference type="Proteomes" id="UP000828390"/>
    </source>
</evidence>
<dbReference type="AlphaFoldDB" id="A0A9D4BJ97"/>
<evidence type="ECO:0000256" key="1">
    <source>
        <dbReference type="SAM" id="MobiDB-lite"/>
    </source>
</evidence>
<evidence type="ECO:0000313" key="2">
    <source>
        <dbReference type="EMBL" id="KAH3696967.1"/>
    </source>
</evidence>